<dbReference type="AlphaFoldDB" id="A0AAN4W2B7"/>
<dbReference type="EMBL" id="BQKE01000005">
    <property type="protein sequence ID" value="GJM64469.1"/>
    <property type="molecule type" value="Genomic_DNA"/>
</dbReference>
<dbReference type="InterPro" id="IPR013783">
    <property type="entry name" value="Ig-like_fold"/>
</dbReference>
<dbReference type="InterPro" id="IPR011050">
    <property type="entry name" value="Pectin_lyase_fold/virulence"/>
</dbReference>
<keyword evidence="2" id="KW-1185">Reference proteome</keyword>
<evidence type="ECO:0008006" key="3">
    <source>
        <dbReference type="Google" id="ProtNLM"/>
    </source>
</evidence>
<comment type="caution">
    <text evidence="1">The sequence shown here is derived from an EMBL/GenBank/DDBJ whole genome shotgun (WGS) entry which is preliminary data.</text>
</comment>
<reference evidence="1 2" key="1">
    <citation type="submission" date="2021-12" db="EMBL/GenBank/DDBJ databases">
        <title>Genome sequencing of bacteria with rrn-lacking chromosome and rrn-plasmid.</title>
        <authorList>
            <person name="Anda M."/>
            <person name="Iwasaki W."/>
        </authorList>
    </citation>
    <scope>NUCLEOTIDE SEQUENCE [LARGE SCALE GENOMIC DNA]</scope>
    <source>
        <strain evidence="1 2">NBRC 15940</strain>
    </source>
</reference>
<accession>A0AAN4W2B7</accession>
<dbReference type="Proteomes" id="UP001310022">
    <property type="component" value="Unassembled WGS sequence"/>
</dbReference>
<name>A0AAN4W2B7_9BACT</name>
<dbReference type="InterPro" id="IPR006626">
    <property type="entry name" value="PbH1"/>
</dbReference>
<dbReference type="Gene3D" id="2.160.20.10">
    <property type="entry name" value="Single-stranded right-handed beta-helix, Pectin lyase-like"/>
    <property type="match status" value="1"/>
</dbReference>
<evidence type="ECO:0000313" key="1">
    <source>
        <dbReference type="EMBL" id="GJM64469.1"/>
    </source>
</evidence>
<sequence>MRNYFFLLICVLCACQETAIEPDPIKIEPQDFSLFAPVDGSMQEELQAQLVWLASEGATSYRLTVGTSLAFDEIFFEQMDIEDTTMVLDALSMDQTYYWKVEAMSESDLSVSSEVFHFKTPLVRFASSPNISRYFVAPNGEDTPEAGTEDRPWKSPAYASRLVPKDEGDEIFIKYGSYEITDPILLETGTHLIGESKEGVRLFGTEITKYYDPLEEKYDKLFFDGSMIQLVSPSRETMRNPASKAIAPMQGNQQVRNLTLDGQNKQAKTGLWVENRNAVEIADQHIENMKYRGMVVMSAPKLWMLEPEFYLTDIHLHDLSFKNSGKDLEDESIGNLNVAQLDGALIEDIFIEDDEGYGLKFIIDGYYKNCVFRNIETQLSEQDKLWGEDIGVELWNLGENNLVENVKSNTWLSLVNHGGIFTDKPESGWNLTVRDIEVIDNDGKSSKEGIEIGLPHVDISKVLVKNKGMGIAIWNAGNHNIQIHHSLFINEKHQFNWAGGSGIYIDNSTDNDFNDFRINHNVFDKNVFGIKVKGAKIKKVEITNNLFIDSKTADLKIDGGQLYFSNNFKHQTEWVIDGDPQSAEYNLTGDAMLNGSGDDYQFYTPEQGSPLIDAGKILKDPFNGSAPDIGYVER</sequence>
<dbReference type="SUPFAM" id="SSF51126">
    <property type="entry name" value="Pectin lyase-like"/>
    <property type="match status" value="2"/>
</dbReference>
<proteinExistence type="predicted"/>
<dbReference type="SMART" id="SM00710">
    <property type="entry name" value="PbH1"/>
    <property type="match status" value="4"/>
</dbReference>
<dbReference type="RefSeq" id="WP_338239535.1">
    <property type="nucleotide sequence ID" value="NZ_BQKE01000005.1"/>
</dbReference>
<gene>
    <name evidence="1" type="ORF">PEDI_50210</name>
</gene>
<evidence type="ECO:0000313" key="2">
    <source>
        <dbReference type="Proteomes" id="UP001310022"/>
    </source>
</evidence>
<dbReference type="InterPro" id="IPR012334">
    <property type="entry name" value="Pectin_lyas_fold"/>
</dbReference>
<protein>
    <recommendedName>
        <fullName evidence="3">Right handed beta helix domain-containing protein</fullName>
    </recommendedName>
</protein>
<dbReference type="PROSITE" id="PS51257">
    <property type="entry name" value="PROKAR_LIPOPROTEIN"/>
    <property type="match status" value="1"/>
</dbReference>
<dbReference type="Gene3D" id="2.60.40.10">
    <property type="entry name" value="Immunoglobulins"/>
    <property type="match status" value="1"/>
</dbReference>
<organism evidence="1 2">
    <name type="scientific">Persicobacter diffluens</name>
    <dbReference type="NCBI Taxonomy" id="981"/>
    <lineage>
        <taxon>Bacteria</taxon>
        <taxon>Pseudomonadati</taxon>
        <taxon>Bacteroidota</taxon>
        <taxon>Cytophagia</taxon>
        <taxon>Cytophagales</taxon>
        <taxon>Persicobacteraceae</taxon>
        <taxon>Persicobacter</taxon>
    </lineage>
</organism>